<evidence type="ECO:0000313" key="2">
    <source>
        <dbReference type="Proteomes" id="UP000284842"/>
    </source>
</evidence>
<organism evidence="1 2">
    <name type="scientific">Panaeolus cyanescens</name>
    <dbReference type="NCBI Taxonomy" id="181874"/>
    <lineage>
        <taxon>Eukaryota</taxon>
        <taxon>Fungi</taxon>
        <taxon>Dikarya</taxon>
        <taxon>Basidiomycota</taxon>
        <taxon>Agaricomycotina</taxon>
        <taxon>Agaricomycetes</taxon>
        <taxon>Agaricomycetidae</taxon>
        <taxon>Agaricales</taxon>
        <taxon>Agaricineae</taxon>
        <taxon>Galeropsidaceae</taxon>
        <taxon>Panaeolus</taxon>
    </lineage>
</organism>
<dbReference type="OrthoDB" id="3145912at2759"/>
<evidence type="ECO:0000313" key="1">
    <source>
        <dbReference type="EMBL" id="PPQ98729.1"/>
    </source>
</evidence>
<comment type="caution">
    <text evidence="1">The sequence shown here is derived from an EMBL/GenBank/DDBJ whole genome shotgun (WGS) entry which is preliminary data.</text>
</comment>
<accession>A0A409Y6X8</accession>
<keyword evidence="2" id="KW-1185">Reference proteome</keyword>
<gene>
    <name evidence="1" type="ORF">CVT24_003437</name>
</gene>
<dbReference type="Proteomes" id="UP000284842">
    <property type="component" value="Unassembled WGS sequence"/>
</dbReference>
<dbReference type="AlphaFoldDB" id="A0A409Y6X8"/>
<dbReference type="InParanoid" id="A0A409Y6X8"/>
<evidence type="ECO:0008006" key="3">
    <source>
        <dbReference type="Google" id="ProtNLM"/>
    </source>
</evidence>
<dbReference type="EMBL" id="NHTK01001378">
    <property type="protein sequence ID" value="PPQ98729.1"/>
    <property type="molecule type" value="Genomic_DNA"/>
</dbReference>
<reference evidence="1 2" key="1">
    <citation type="journal article" date="2018" name="Evol. Lett.">
        <title>Horizontal gene cluster transfer increased hallucinogenic mushroom diversity.</title>
        <authorList>
            <person name="Reynolds H.T."/>
            <person name="Vijayakumar V."/>
            <person name="Gluck-Thaler E."/>
            <person name="Korotkin H.B."/>
            <person name="Matheny P.B."/>
            <person name="Slot J.C."/>
        </authorList>
    </citation>
    <scope>NUCLEOTIDE SEQUENCE [LARGE SCALE GENOMIC DNA]</scope>
    <source>
        <strain evidence="1 2">2629</strain>
    </source>
</reference>
<proteinExistence type="predicted"/>
<sequence>MQQADNHISSQRRPPVFDFPNEIQFVIFHRAARSHSSCAYTLTLVSRHVHEWIQPILYEHVVIRNPRAAMCFYRTIKSRPKGYIESFVKTLAFDSSVKLADAKPILARCSSNITTFLSFRKTDSPHSLVELLDERATLQRLTLVYQHSPMLISTPMEQRYEIPSKIVTSLTHLIAVFDLSSHWSDITRELLRASDTRSTKPSVPAAFAKFQNLTHVAFPSNAWWNFSPIQEVATKLQVLAVLEPANCSPIKHSQLLNTIRATGDRRLIIVEKLGTASLWRVDSEDCWGPYDFWERIQGLVDLGYISDSGERWDDYCQ</sequence>
<protein>
    <recommendedName>
        <fullName evidence="3">F-box domain-containing protein</fullName>
    </recommendedName>
</protein>
<name>A0A409Y6X8_9AGAR</name>